<dbReference type="Pfam" id="PF09791">
    <property type="entry name" value="Oxidored-like"/>
    <property type="match status" value="1"/>
</dbReference>
<feature type="region of interest" description="Disordered" evidence="7">
    <location>
        <begin position="309"/>
        <end position="354"/>
    </location>
</feature>
<sequence length="789" mass="87211">MTNPAVLAWLQEIAAAKSAAAAKQASQGAAPATTPATSSTVAVHGADQTSSSGSGSSNNNNSNNNNNNDDPLHHPPPRHPPRYGIFEQYSLKTHGVQYTLKLPPPPRKPDPGECCGNDCVPCINTLYWEDVARHRRIVARLEREFKVVVEWQEQEQGGGGAGEETRRVERIELVQEGQYQVLASMELVVDATKREGATGTEQRQHQQQGQHSQEGSTEKDAEDMKNEIEREEEEQEEEEVGEGDAKARGLSVRAYRPFRILEKTYVKHDTLRVVCDVEAPLPTRDMATFHVLIRFKHEDGRIVTKAFTPVAPNQELPSPSPLLSPSSSSSPSSSPSADSPANNETTSTKNDDAVTVEGARAVVAINYLPTNLPSQKQYVGISTTKTRALQTTTFTTSTTNRYKNKLTFLIKLYPPPHETSALWRAIPDVILPPPLSKAAEGELNGQGKGNEAPVLYMRGPIHTAGFRLQDDVAHLVMIAAGSGITPMFQVLQAFQRRQWERQMEKEEKEEKEEEKEKEEEHGKEKMMKDRGTGKGKGKGKGMDENKDKGRKSRPLPVVMDLIFCNRTAEDIWLREEIVRAATPTLTQGRQRRRQDGDDLKDGRLTPAGSPSCSASASRGVNGTTKPSTSSQTTEAAKDEGREEDEEKGRGDLREWTASIHHVLSSSTAEEAAAVVVEAPEIVYHGRLQQNFVKQLLDRTLLLQEEGDQQQPILSSTNVVSSDTYTYNPTEALSNRSMTTETSTWTRSVDKRLVQILVCGPPSFNRDMERYLSVLGYTSATLGCEVYVFD</sequence>
<evidence type="ECO:0000259" key="8">
    <source>
        <dbReference type="Pfam" id="PF09791"/>
    </source>
</evidence>
<feature type="compositionally biased region" description="Basic and acidic residues" evidence="7">
    <location>
        <begin position="518"/>
        <end position="532"/>
    </location>
</feature>
<feature type="compositionally biased region" description="Low complexity" evidence="7">
    <location>
        <begin position="604"/>
        <end position="617"/>
    </location>
</feature>
<keyword evidence="4 6" id="KW-0274">FAD</keyword>
<dbReference type="Gene3D" id="3.40.50.80">
    <property type="entry name" value="Nucleotide-binding domain of ferredoxin-NADP reductase (FNR) module"/>
    <property type="match status" value="1"/>
</dbReference>
<feature type="compositionally biased region" description="Polar residues" evidence="7">
    <location>
        <begin position="337"/>
        <end position="348"/>
    </location>
</feature>
<feature type="compositionally biased region" description="Basic and acidic residues" evidence="7">
    <location>
        <begin position="635"/>
        <end position="653"/>
    </location>
</feature>
<comment type="similarity">
    <text evidence="2">Belongs to the flavoprotein pyridine nucleotide cytochrome reductase family.</text>
</comment>
<evidence type="ECO:0000256" key="2">
    <source>
        <dbReference type="ARBA" id="ARBA00006105"/>
    </source>
</evidence>
<dbReference type="InterPro" id="IPR019180">
    <property type="entry name" value="Oxidoreductase-like_N"/>
</dbReference>
<feature type="binding site" evidence="6">
    <location>
        <position position="485"/>
    </location>
    <ligand>
        <name>FAD</name>
        <dbReference type="ChEBI" id="CHEBI:57692"/>
    </ligand>
</feature>
<feature type="compositionally biased region" description="Basic and acidic residues" evidence="7">
    <location>
        <begin position="216"/>
        <end position="228"/>
    </location>
</feature>
<dbReference type="EMBL" id="JAAAJB010000017">
    <property type="protein sequence ID" value="KAG0269826.1"/>
    <property type="molecule type" value="Genomic_DNA"/>
</dbReference>
<reference evidence="9" key="1">
    <citation type="journal article" date="2020" name="Fungal Divers.">
        <title>Resolving the Mortierellaceae phylogeny through synthesis of multi-gene phylogenetics and phylogenomics.</title>
        <authorList>
            <person name="Vandepol N."/>
            <person name="Liber J."/>
            <person name="Desiro A."/>
            <person name="Na H."/>
            <person name="Kennedy M."/>
            <person name="Barry K."/>
            <person name="Grigoriev I.V."/>
            <person name="Miller A.N."/>
            <person name="O'Donnell K."/>
            <person name="Stajich J.E."/>
            <person name="Bonito G."/>
        </authorList>
    </citation>
    <scope>NUCLEOTIDE SEQUENCE</scope>
    <source>
        <strain evidence="9">BC1065</strain>
    </source>
</reference>
<feature type="region of interest" description="Disordered" evidence="7">
    <location>
        <begin position="505"/>
        <end position="552"/>
    </location>
</feature>
<dbReference type="Proteomes" id="UP000807716">
    <property type="component" value="Unassembled WGS sequence"/>
</dbReference>
<feature type="domain" description="Oxidoreductase-like" evidence="8">
    <location>
        <begin position="101"/>
        <end position="136"/>
    </location>
</feature>
<feature type="compositionally biased region" description="Polar residues" evidence="7">
    <location>
        <begin position="618"/>
        <end position="633"/>
    </location>
</feature>
<keyword evidence="3 6" id="KW-0285">Flavoprotein</keyword>
<evidence type="ECO:0000256" key="4">
    <source>
        <dbReference type="ARBA" id="ARBA00022827"/>
    </source>
</evidence>
<name>A0A9P6QIV9_9FUNG</name>
<evidence type="ECO:0000313" key="9">
    <source>
        <dbReference type="EMBL" id="KAG0269826.1"/>
    </source>
</evidence>
<feature type="compositionally biased region" description="Low complexity" evidence="7">
    <location>
        <begin position="198"/>
        <end position="215"/>
    </location>
</feature>
<feature type="compositionally biased region" description="Acidic residues" evidence="7">
    <location>
        <begin position="229"/>
        <end position="242"/>
    </location>
</feature>
<feature type="compositionally biased region" description="Low complexity" evidence="7">
    <location>
        <begin position="20"/>
        <end position="43"/>
    </location>
</feature>
<accession>A0A9P6QIV9</accession>
<dbReference type="GO" id="GO:0016491">
    <property type="term" value="F:oxidoreductase activity"/>
    <property type="evidence" value="ECO:0007669"/>
    <property type="project" value="UniProtKB-KW"/>
</dbReference>
<dbReference type="InterPro" id="IPR039261">
    <property type="entry name" value="FNR_nucleotide-bd"/>
</dbReference>
<protein>
    <recommendedName>
        <fullName evidence="8">Oxidoreductase-like domain-containing protein</fullName>
    </recommendedName>
</protein>
<organism evidence="9 10">
    <name type="scientific">Actinomortierella ambigua</name>
    <dbReference type="NCBI Taxonomy" id="1343610"/>
    <lineage>
        <taxon>Eukaryota</taxon>
        <taxon>Fungi</taxon>
        <taxon>Fungi incertae sedis</taxon>
        <taxon>Mucoromycota</taxon>
        <taxon>Mortierellomycotina</taxon>
        <taxon>Mortierellomycetes</taxon>
        <taxon>Mortierellales</taxon>
        <taxon>Mortierellaceae</taxon>
        <taxon>Actinomortierella</taxon>
    </lineage>
</organism>
<feature type="region of interest" description="Disordered" evidence="7">
    <location>
        <begin position="584"/>
        <end position="653"/>
    </location>
</feature>
<dbReference type="OrthoDB" id="432685at2759"/>
<gene>
    <name evidence="9" type="ORF">DFQ27_001946</name>
</gene>
<evidence type="ECO:0000256" key="6">
    <source>
        <dbReference type="PIRSR" id="PIRSR601834-1"/>
    </source>
</evidence>
<dbReference type="InterPro" id="IPR001834">
    <property type="entry name" value="CBR-like"/>
</dbReference>
<evidence type="ECO:0000313" key="10">
    <source>
        <dbReference type="Proteomes" id="UP000807716"/>
    </source>
</evidence>
<keyword evidence="5" id="KW-0560">Oxidoreductase</keyword>
<comment type="caution">
    <text evidence="9">The sequence shown here is derived from an EMBL/GenBank/DDBJ whole genome shotgun (WGS) entry which is preliminary data.</text>
</comment>
<feature type="region of interest" description="Disordered" evidence="7">
    <location>
        <begin position="195"/>
        <end position="246"/>
    </location>
</feature>
<evidence type="ECO:0000256" key="5">
    <source>
        <dbReference type="ARBA" id="ARBA00023002"/>
    </source>
</evidence>
<keyword evidence="10" id="KW-1185">Reference proteome</keyword>
<feature type="compositionally biased region" description="Basic and acidic residues" evidence="7">
    <location>
        <begin position="593"/>
        <end position="603"/>
    </location>
</feature>
<evidence type="ECO:0000256" key="3">
    <source>
        <dbReference type="ARBA" id="ARBA00022630"/>
    </source>
</evidence>
<comment type="cofactor">
    <cofactor evidence="1 6">
        <name>FAD</name>
        <dbReference type="ChEBI" id="CHEBI:57692"/>
    </cofactor>
</comment>
<evidence type="ECO:0000256" key="1">
    <source>
        <dbReference type="ARBA" id="ARBA00001974"/>
    </source>
</evidence>
<feature type="compositionally biased region" description="Low complexity" evidence="7">
    <location>
        <begin position="321"/>
        <end position="336"/>
    </location>
</feature>
<evidence type="ECO:0000256" key="7">
    <source>
        <dbReference type="SAM" id="MobiDB-lite"/>
    </source>
</evidence>
<dbReference type="SUPFAM" id="SSF52343">
    <property type="entry name" value="Ferredoxin reductase-like, C-terminal NADP-linked domain"/>
    <property type="match status" value="1"/>
</dbReference>
<proteinExistence type="inferred from homology"/>
<feature type="region of interest" description="Disordered" evidence="7">
    <location>
        <begin position="20"/>
        <end position="84"/>
    </location>
</feature>
<dbReference type="PANTHER" id="PTHR19370">
    <property type="entry name" value="NADH-CYTOCHROME B5 REDUCTASE"/>
    <property type="match status" value="1"/>
</dbReference>
<feature type="compositionally biased region" description="Low complexity" evidence="7">
    <location>
        <begin position="50"/>
        <end position="68"/>
    </location>
</feature>
<dbReference type="AlphaFoldDB" id="A0A9P6QIV9"/>